<gene>
    <name evidence="4" type="ORF">J8F10_33955</name>
</gene>
<dbReference type="Pfam" id="PF00326">
    <property type="entry name" value="Peptidase_S9"/>
    <property type="match status" value="1"/>
</dbReference>
<evidence type="ECO:0000313" key="5">
    <source>
        <dbReference type="Proteomes" id="UP000676565"/>
    </source>
</evidence>
<dbReference type="Proteomes" id="UP000676565">
    <property type="component" value="Unassembled WGS sequence"/>
</dbReference>
<evidence type="ECO:0000259" key="2">
    <source>
        <dbReference type="Pfam" id="PF00326"/>
    </source>
</evidence>
<dbReference type="InterPro" id="IPR001375">
    <property type="entry name" value="Peptidase_S9_cat"/>
</dbReference>
<dbReference type="InterPro" id="IPR029058">
    <property type="entry name" value="AB_hydrolase_fold"/>
</dbReference>
<evidence type="ECO:0000259" key="3">
    <source>
        <dbReference type="Pfam" id="PF00930"/>
    </source>
</evidence>
<dbReference type="SUPFAM" id="SSF53474">
    <property type="entry name" value="alpha/beta-Hydrolases"/>
    <property type="match status" value="1"/>
</dbReference>
<feature type="chain" id="PRO_5045521197" evidence="1">
    <location>
        <begin position="20"/>
        <end position="700"/>
    </location>
</feature>
<organism evidence="4 5">
    <name type="scientific">Gemmata palustris</name>
    <dbReference type="NCBI Taxonomy" id="2822762"/>
    <lineage>
        <taxon>Bacteria</taxon>
        <taxon>Pseudomonadati</taxon>
        <taxon>Planctomycetota</taxon>
        <taxon>Planctomycetia</taxon>
        <taxon>Gemmatales</taxon>
        <taxon>Gemmataceae</taxon>
        <taxon>Gemmata</taxon>
    </lineage>
</organism>
<feature type="signal peptide" evidence="1">
    <location>
        <begin position="1"/>
        <end position="19"/>
    </location>
</feature>
<accession>A0ABS5C2S7</accession>
<dbReference type="InterPro" id="IPR050278">
    <property type="entry name" value="Serine_Prot_S9B/DPPIV"/>
</dbReference>
<dbReference type="SUPFAM" id="SSF82171">
    <property type="entry name" value="DPP6 N-terminal domain-like"/>
    <property type="match status" value="1"/>
</dbReference>
<keyword evidence="5" id="KW-1185">Reference proteome</keyword>
<dbReference type="Pfam" id="PF00930">
    <property type="entry name" value="DPPIV_N"/>
    <property type="match status" value="1"/>
</dbReference>
<dbReference type="PANTHER" id="PTHR11731:SF118">
    <property type="entry name" value="BLR1971 PROTEIN"/>
    <property type="match status" value="1"/>
</dbReference>
<comment type="caution">
    <text evidence="4">The sequence shown here is derived from an EMBL/GenBank/DDBJ whole genome shotgun (WGS) entry which is preliminary data.</text>
</comment>
<dbReference type="RefSeq" id="WP_210661434.1">
    <property type="nucleotide sequence ID" value="NZ_JAGKQQ010000001.1"/>
</dbReference>
<feature type="domain" description="Dipeptidylpeptidase IV N-terminal" evidence="3">
    <location>
        <begin position="125"/>
        <end position="412"/>
    </location>
</feature>
<sequence length="700" mass="78887">MNRALSFLALVVLAPLAAAQGTKDDYERANSVSKWTAGKVVGGKVNQPNWIPDGEKFWYQNNLSGGKKEFVLVDVVKGTREIVAEDKLPKDAKPVVPPKKRFSDESAEDDETFVLAAQPRRGSESPDGKWGAFIKENNVWLRDTKSKEEVQLSKDGKADDSYGRTYWAPDSKKLVALKTKAGGDRKVTLVESSPRDRLQPVTSTYDYLKPGDPIPLPKPHLFDVENKKEVTVSDELFPNPWAVGNEHWSKDSKHFYFTYNQRGHTVMRLLDIDTETGKVTSVVNEECKTFFDYANKLYVNYLDDTNEVVWMSERDGWNHLYLVDLATGKAKNITKGEWVVRGVDRVDAKTREVWFRALGIHEGQDPYHVHYARIKLDGTDLTKLTDGDGTHTIEYAPDRKHFIDTYSRVDLPSVVELRSAADGKKVLDLEKADATALLKTGWSYPERFVAKARDGKTDIHGYIVRPSNFDPKKTYRVIEYIYAGPHDHHVRKGFTPAPYEQRMAELGFIVVKIDGMGTNWRSKAFHDVCWKNLGDSGFPDRILWIKAAAEKYKEMDIAKGVGIFGGSAGGQSSTRAVLAFGDFYTAAVSDCGCHDNRMDKIWWNELWMSWPVGPHYAEQSNVTQAHKLKGKLMLVVGELDRNVDPASTMQVANALIRADKDFELLVVPGGGHGIAEAPYGNRRRMDFFVRNMLGVEPRSK</sequence>
<dbReference type="EMBL" id="JAGKQQ010000001">
    <property type="protein sequence ID" value="MBP3960259.1"/>
    <property type="molecule type" value="Genomic_DNA"/>
</dbReference>
<evidence type="ECO:0000313" key="4">
    <source>
        <dbReference type="EMBL" id="MBP3960259.1"/>
    </source>
</evidence>
<dbReference type="Gene3D" id="3.40.50.1820">
    <property type="entry name" value="alpha/beta hydrolase"/>
    <property type="match status" value="1"/>
</dbReference>
<reference evidence="4 5" key="1">
    <citation type="submission" date="2021-04" db="EMBL/GenBank/DDBJ databases">
        <authorList>
            <person name="Ivanova A."/>
        </authorList>
    </citation>
    <scope>NUCLEOTIDE SEQUENCE [LARGE SCALE GENOMIC DNA]</scope>
    <source>
        <strain evidence="4 5">G18</strain>
    </source>
</reference>
<name>A0ABS5C2S7_9BACT</name>
<feature type="domain" description="Peptidase S9 prolyl oligopeptidase catalytic" evidence="2">
    <location>
        <begin position="501"/>
        <end position="691"/>
    </location>
</feature>
<keyword evidence="1" id="KW-0732">Signal</keyword>
<proteinExistence type="predicted"/>
<dbReference type="Gene3D" id="2.140.10.30">
    <property type="entry name" value="Dipeptidylpeptidase IV, N-terminal domain"/>
    <property type="match status" value="1"/>
</dbReference>
<dbReference type="PANTHER" id="PTHR11731">
    <property type="entry name" value="PROTEASE FAMILY S9B,C DIPEPTIDYL-PEPTIDASE IV-RELATED"/>
    <property type="match status" value="1"/>
</dbReference>
<dbReference type="InterPro" id="IPR002469">
    <property type="entry name" value="Peptidase_S9B_N"/>
</dbReference>
<evidence type="ECO:0000256" key="1">
    <source>
        <dbReference type="SAM" id="SignalP"/>
    </source>
</evidence>
<protein>
    <submittedName>
        <fullName evidence="4">DPP IV N-terminal domain-containing protein</fullName>
    </submittedName>
</protein>